<evidence type="ECO:0000313" key="1">
    <source>
        <dbReference type="EMBL" id="MBX56584.1"/>
    </source>
</evidence>
<name>A0A2P2PPG5_RHIMU</name>
<protein>
    <submittedName>
        <fullName evidence="1">Uncharacterized protein</fullName>
    </submittedName>
</protein>
<dbReference type="EMBL" id="GGEC01076100">
    <property type="protein sequence ID" value="MBX56584.1"/>
    <property type="molecule type" value="Transcribed_RNA"/>
</dbReference>
<accession>A0A2P2PPG5</accession>
<sequence>MEISPQYWILSPRKSFLYWLLNKSNVGLPSVLDFMWGVCLH</sequence>
<organism evidence="1">
    <name type="scientific">Rhizophora mucronata</name>
    <name type="common">Asiatic mangrove</name>
    <dbReference type="NCBI Taxonomy" id="61149"/>
    <lineage>
        <taxon>Eukaryota</taxon>
        <taxon>Viridiplantae</taxon>
        <taxon>Streptophyta</taxon>
        <taxon>Embryophyta</taxon>
        <taxon>Tracheophyta</taxon>
        <taxon>Spermatophyta</taxon>
        <taxon>Magnoliopsida</taxon>
        <taxon>eudicotyledons</taxon>
        <taxon>Gunneridae</taxon>
        <taxon>Pentapetalae</taxon>
        <taxon>rosids</taxon>
        <taxon>fabids</taxon>
        <taxon>Malpighiales</taxon>
        <taxon>Rhizophoraceae</taxon>
        <taxon>Rhizophora</taxon>
    </lineage>
</organism>
<proteinExistence type="predicted"/>
<reference evidence="1" key="1">
    <citation type="submission" date="2018-02" db="EMBL/GenBank/DDBJ databases">
        <title>Rhizophora mucronata_Transcriptome.</title>
        <authorList>
            <person name="Meera S.P."/>
            <person name="Sreeshan A."/>
            <person name="Augustine A."/>
        </authorList>
    </citation>
    <scope>NUCLEOTIDE SEQUENCE</scope>
    <source>
        <tissue evidence="1">Leaf</tissue>
    </source>
</reference>
<dbReference type="AlphaFoldDB" id="A0A2P2PPG5"/>